<comment type="pathway">
    <text evidence="3">Protein modification; protein glycosylation.</text>
</comment>
<evidence type="ECO:0000313" key="16">
    <source>
        <dbReference type="EMBL" id="RMX49803.1"/>
    </source>
</evidence>
<organism evidence="16 17">
    <name type="scientific">Pocillopora damicornis</name>
    <name type="common">Cauliflower coral</name>
    <name type="synonym">Millepora damicornis</name>
    <dbReference type="NCBI Taxonomy" id="46731"/>
    <lineage>
        <taxon>Eukaryota</taxon>
        <taxon>Metazoa</taxon>
        <taxon>Cnidaria</taxon>
        <taxon>Anthozoa</taxon>
        <taxon>Hexacorallia</taxon>
        <taxon>Scleractinia</taxon>
        <taxon>Astrocoeniina</taxon>
        <taxon>Pocilloporidae</taxon>
        <taxon>Pocillopora</taxon>
    </lineage>
</organism>
<dbReference type="PANTHER" id="PTHR11214:SF219">
    <property type="entry name" value="UDP-GALNAC:BETA-1,3-N-ACETYLGALACTOSAMINYLTRANSFERASE 2"/>
    <property type="match status" value="1"/>
</dbReference>
<gene>
    <name evidence="16" type="ORF">pdam_00009132</name>
</gene>
<keyword evidence="12" id="KW-0472">Membrane</keyword>
<dbReference type="EMBL" id="RCHS01002051">
    <property type="protein sequence ID" value="RMX49803.1"/>
    <property type="molecule type" value="Genomic_DNA"/>
</dbReference>
<evidence type="ECO:0000256" key="12">
    <source>
        <dbReference type="ARBA" id="ARBA00023136"/>
    </source>
</evidence>
<keyword evidence="10" id="KW-1133">Transmembrane helix</keyword>
<evidence type="ECO:0000256" key="5">
    <source>
        <dbReference type="ARBA" id="ARBA00022676"/>
    </source>
</evidence>
<dbReference type="GO" id="GO:0016758">
    <property type="term" value="F:hexosyltransferase activity"/>
    <property type="evidence" value="ECO:0007669"/>
    <property type="project" value="InterPro"/>
</dbReference>
<dbReference type="GO" id="GO:0006493">
    <property type="term" value="P:protein O-linked glycosylation"/>
    <property type="evidence" value="ECO:0007669"/>
    <property type="project" value="TreeGrafter"/>
</dbReference>
<keyword evidence="17" id="KW-1185">Reference proteome</keyword>
<evidence type="ECO:0000256" key="1">
    <source>
        <dbReference type="ARBA" id="ARBA00004240"/>
    </source>
</evidence>
<keyword evidence="5 15" id="KW-0328">Glycosyltransferase</keyword>
<sequence>MENILNREAFCLFLGNFSLPPSYDVVIGILSARGNTEQRQALRETWVGHALQHPSLGQRILIKFIVGSQPCPIPALDRLDQYSCEPDVVVDPVLQQDIIAYMVPKGAVGYHYHNGPLGMDFRVNFPIIVTQLGVFDSNSDGIKSQLTVRLYDKVSQAEVLSVNFTQDEPGELIGGSRFKPVDQFLLPKGFEGSIVGENFSLSDPSSNNPLVHGGFDSGGGLISFHSVSRFGVKQSVFPEFEEKFFEEDNQYGAGSFMYRAYVNFSVVDDEFTKETMLERKRERTERTKMWHKVLLREEKELEREMQLYDDILMVDVVDVYRNLPMKLLKFYSWVALNMKFNFTLKTDDDCFVHLESIVKGLNDRKLRGKERTWWSRFRTAWPVERVGKWRELDYTAPVYPSFACGAGNVLSADLVRWLALNADNLKPYQGEDVSVGIWLSALGPNLVNDYRWSCGRECDTGTFTSPENEPEELREMWADLLACGDPCGCS</sequence>
<evidence type="ECO:0000256" key="15">
    <source>
        <dbReference type="RuleBase" id="RU363063"/>
    </source>
</evidence>
<keyword evidence="7" id="KW-0812">Transmembrane</keyword>
<dbReference type="AlphaFoldDB" id="A0A3M6U810"/>
<comment type="catalytic activity">
    <reaction evidence="14">
        <text>3-O-(N-acetyl-beta-D-glucosaminyl-(1-&gt;4)-alpha-D-mannosyl)-L-threonyl-[protein] + UDP-N-acetyl-alpha-D-galactosamine = 3-O-[beta-D-GalNAc-(1-&gt;3)-beta-D-GlcNAc-(1-&gt;4)-alpha-D-Man]-L-Thr-[protein] + UDP + H(+)</text>
        <dbReference type="Rhea" id="RHEA:37667"/>
        <dbReference type="Rhea" id="RHEA-COMP:13308"/>
        <dbReference type="Rhea" id="RHEA-COMP:13618"/>
        <dbReference type="ChEBI" id="CHEBI:15378"/>
        <dbReference type="ChEBI" id="CHEBI:58223"/>
        <dbReference type="ChEBI" id="CHEBI:67138"/>
        <dbReference type="ChEBI" id="CHEBI:136709"/>
        <dbReference type="ChEBI" id="CHEBI:137540"/>
        <dbReference type="EC" id="2.4.1.313"/>
    </reaction>
</comment>
<dbReference type="Pfam" id="PF01762">
    <property type="entry name" value="Galactosyl_T"/>
    <property type="match status" value="1"/>
</dbReference>
<keyword evidence="11 15" id="KW-0333">Golgi apparatus</keyword>
<evidence type="ECO:0000256" key="6">
    <source>
        <dbReference type="ARBA" id="ARBA00022679"/>
    </source>
</evidence>
<evidence type="ECO:0000256" key="13">
    <source>
        <dbReference type="ARBA" id="ARBA00023180"/>
    </source>
</evidence>
<dbReference type="InterPro" id="IPR002659">
    <property type="entry name" value="Glyco_trans_31"/>
</dbReference>
<name>A0A3M6U810_POCDA</name>
<evidence type="ECO:0000256" key="3">
    <source>
        <dbReference type="ARBA" id="ARBA00004922"/>
    </source>
</evidence>
<evidence type="ECO:0000256" key="10">
    <source>
        <dbReference type="ARBA" id="ARBA00022989"/>
    </source>
</evidence>
<keyword evidence="6" id="KW-0808">Transferase</keyword>
<dbReference type="OrthoDB" id="2139606at2759"/>
<evidence type="ECO:0000313" key="17">
    <source>
        <dbReference type="Proteomes" id="UP000275408"/>
    </source>
</evidence>
<keyword evidence="8" id="KW-0256">Endoplasmic reticulum</keyword>
<dbReference type="GO" id="GO:0000139">
    <property type="term" value="C:Golgi membrane"/>
    <property type="evidence" value="ECO:0007669"/>
    <property type="project" value="UniProtKB-SubCell"/>
</dbReference>
<comment type="subcellular location">
    <subcellularLocation>
        <location evidence="1">Endoplasmic reticulum</location>
    </subcellularLocation>
    <subcellularLocation>
        <location evidence="2 15">Golgi apparatus membrane</location>
        <topology evidence="2 15">Single-pass type II membrane protein</topology>
    </subcellularLocation>
</comment>
<proteinExistence type="inferred from homology"/>
<evidence type="ECO:0000256" key="4">
    <source>
        <dbReference type="ARBA" id="ARBA00008661"/>
    </source>
</evidence>
<evidence type="ECO:0000256" key="9">
    <source>
        <dbReference type="ARBA" id="ARBA00022968"/>
    </source>
</evidence>
<protein>
    <recommendedName>
        <fullName evidence="15">Hexosyltransferase</fullName>
        <ecNumber evidence="15">2.4.1.-</ecNumber>
    </recommendedName>
</protein>
<dbReference type="EC" id="2.4.1.-" evidence="15"/>
<evidence type="ECO:0000256" key="8">
    <source>
        <dbReference type="ARBA" id="ARBA00022824"/>
    </source>
</evidence>
<comment type="similarity">
    <text evidence="4 15">Belongs to the glycosyltransferase 31 family.</text>
</comment>
<evidence type="ECO:0000256" key="7">
    <source>
        <dbReference type="ARBA" id="ARBA00022692"/>
    </source>
</evidence>
<dbReference type="GO" id="GO:0005783">
    <property type="term" value="C:endoplasmic reticulum"/>
    <property type="evidence" value="ECO:0007669"/>
    <property type="project" value="UniProtKB-SubCell"/>
</dbReference>
<dbReference type="Proteomes" id="UP000275408">
    <property type="component" value="Unassembled WGS sequence"/>
</dbReference>
<evidence type="ECO:0000256" key="2">
    <source>
        <dbReference type="ARBA" id="ARBA00004323"/>
    </source>
</evidence>
<dbReference type="Gene3D" id="3.90.550.50">
    <property type="match status" value="1"/>
</dbReference>
<evidence type="ECO:0000256" key="11">
    <source>
        <dbReference type="ARBA" id="ARBA00023034"/>
    </source>
</evidence>
<dbReference type="GO" id="GO:0008194">
    <property type="term" value="F:UDP-glycosyltransferase activity"/>
    <property type="evidence" value="ECO:0007669"/>
    <property type="project" value="TreeGrafter"/>
</dbReference>
<evidence type="ECO:0000256" key="14">
    <source>
        <dbReference type="ARBA" id="ARBA00047667"/>
    </source>
</evidence>
<dbReference type="STRING" id="46731.A0A3M6U810"/>
<dbReference type="PANTHER" id="PTHR11214">
    <property type="entry name" value="BETA-1,3-N-ACETYLGLUCOSAMINYLTRANSFERASE"/>
    <property type="match status" value="1"/>
</dbReference>
<keyword evidence="9" id="KW-0735">Signal-anchor</keyword>
<accession>A0A3M6U810</accession>
<reference evidence="16 17" key="1">
    <citation type="journal article" date="2018" name="Sci. Rep.">
        <title>Comparative analysis of the Pocillopora damicornis genome highlights role of immune system in coral evolution.</title>
        <authorList>
            <person name="Cunning R."/>
            <person name="Bay R.A."/>
            <person name="Gillette P."/>
            <person name="Baker A.C."/>
            <person name="Traylor-Knowles N."/>
        </authorList>
    </citation>
    <scope>NUCLEOTIDE SEQUENCE [LARGE SCALE GENOMIC DNA]</scope>
    <source>
        <strain evidence="16">RSMAS</strain>
        <tissue evidence="16">Whole animal</tissue>
    </source>
</reference>
<comment type="caution">
    <text evidence="16">The sequence shown here is derived from an EMBL/GenBank/DDBJ whole genome shotgun (WGS) entry which is preliminary data.</text>
</comment>
<keyword evidence="13" id="KW-0325">Glycoprotein</keyword>